<organism evidence="2 3">
    <name type="scientific">Stylosanthes scabra</name>
    <dbReference type="NCBI Taxonomy" id="79078"/>
    <lineage>
        <taxon>Eukaryota</taxon>
        <taxon>Viridiplantae</taxon>
        <taxon>Streptophyta</taxon>
        <taxon>Embryophyta</taxon>
        <taxon>Tracheophyta</taxon>
        <taxon>Spermatophyta</taxon>
        <taxon>Magnoliopsida</taxon>
        <taxon>eudicotyledons</taxon>
        <taxon>Gunneridae</taxon>
        <taxon>Pentapetalae</taxon>
        <taxon>rosids</taxon>
        <taxon>fabids</taxon>
        <taxon>Fabales</taxon>
        <taxon>Fabaceae</taxon>
        <taxon>Papilionoideae</taxon>
        <taxon>50 kb inversion clade</taxon>
        <taxon>dalbergioids sensu lato</taxon>
        <taxon>Dalbergieae</taxon>
        <taxon>Pterocarpus clade</taxon>
        <taxon>Stylosanthes</taxon>
    </lineage>
</organism>
<feature type="region of interest" description="Disordered" evidence="1">
    <location>
        <begin position="110"/>
        <end position="230"/>
    </location>
</feature>
<proteinExistence type="predicted"/>
<sequence>MGSGVIFYEYEKREKFEDYDMEAGAELGTFKIRRYHFDDESFGREVIYREISFVQASYAHYSSRRMPVTQRERSKSSVKGTRSFRCGATSSSLRKPRSWELILPSEGWMCNTDDKKEIGGMEPFVKNEESSEEDPKEDPDEEEEEPEEEDNPEDGIPATPSLPMDIDAEEDYQRYIEELGRVPEHSPLRSSQASVPDVPVEASNRQAVSHDGSSYNLSEVWQSQSSSPSS</sequence>
<evidence type="ECO:0000313" key="3">
    <source>
        <dbReference type="Proteomes" id="UP001341840"/>
    </source>
</evidence>
<evidence type="ECO:0000313" key="2">
    <source>
        <dbReference type="EMBL" id="MED6148301.1"/>
    </source>
</evidence>
<feature type="compositionally biased region" description="Basic and acidic residues" evidence="1">
    <location>
        <begin position="112"/>
        <end position="129"/>
    </location>
</feature>
<evidence type="ECO:0000256" key="1">
    <source>
        <dbReference type="SAM" id="MobiDB-lite"/>
    </source>
</evidence>
<accession>A0ABU6TJ77</accession>
<comment type="caution">
    <text evidence="2">The sequence shown here is derived from an EMBL/GenBank/DDBJ whole genome shotgun (WGS) entry which is preliminary data.</text>
</comment>
<feature type="compositionally biased region" description="Polar residues" evidence="1">
    <location>
        <begin position="203"/>
        <end position="221"/>
    </location>
</feature>
<feature type="compositionally biased region" description="Acidic residues" evidence="1">
    <location>
        <begin position="130"/>
        <end position="153"/>
    </location>
</feature>
<feature type="region of interest" description="Disordered" evidence="1">
    <location>
        <begin position="65"/>
        <end position="89"/>
    </location>
</feature>
<feature type="compositionally biased region" description="Basic and acidic residues" evidence="1">
    <location>
        <begin position="171"/>
        <end position="187"/>
    </location>
</feature>
<reference evidence="2 3" key="1">
    <citation type="journal article" date="2023" name="Plants (Basel)">
        <title>Bridging the Gap: Combining Genomics and Transcriptomics Approaches to Understand Stylosanthes scabra, an Orphan Legume from the Brazilian Caatinga.</title>
        <authorList>
            <person name="Ferreira-Neto J.R.C."/>
            <person name="da Silva M.D."/>
            <person name="Binneck E."/>
            <person name="de Melo N.F."/>
            <person name="da Silva R.H."/>
            <person name="de Melo A.L.T.M."/>
            <person name="Pandolfi V."/>
            <person name="Bustamante F.O."/>
            <person name="Brasileiro-Vidal A.C."/>
            <person name="Benko-Iseppon A.M."/>
        </authorList>
    </citation>
    <scope>NUCLEOTIDE SEQUENCE [LARGE SCALE GENOMIC DNA]</scope>
    <source>
        <tissue evidence="2">Leaves</tissue>
    </source>
</reference>
<gene>
    <name evidence="2" type="ORF">PIB30_051875</name>
</gene>
<keyword evidence="3" id="KW-1185">Reference proteome</keyword>
<protein>
    <submittedName>
        <fullName evidence="2">Uncharacterized protein</fullName>
    </submittedName>
</protein>
<dbReference type="EMBL" id="JASCZI010090992">
    <property type="protein sequence ID" value="MED6148301.1"/>
    <property type="molecule type" value="Genomic_DNA"/>
</dbReference>
<name>A0ABU6TJ77_9FABA</name>
<dbReference type="Proteomes" id="UP001341840">
    <property type="component" value="Unassembled WGS sequence"/>
</dbReference>